<dbReference type="InterPro" id="IPR029026">
    <property type="entry name" value="tRNA_m1G_MTases_N"/>
</dbReference>
<dbReference type="GO" id="GO:0008173">
    <property type="term" value="F:RNA methyltransferase activity"/>
    <property type="evidence" value="ECO:0007669"/>
    <property type="project" value="InterPro"/>
</dbReference>
<evidence type="ECO:0000313" key="5">
    <source>
        <dbReference type="Proteomes" id="UP000321291"/>
    </source>
</evidence>
<name>A0A5B8VQL9_9BACT</name>
<dbReference type="Pfam" id="PF08032">
    <property type="entry name" value="SpoU_sub_bind"/>
    <property type="match status" value="1"/>
</dbReference>
<dbReference type="Gene3D" id="3.40.1280.10">
    <property type="match status" value="1"/>
</dbReference>
<dbReference type="KEGG" id="agi:FSB73_16240"/>
<dbReference type="InterPro" id="IPR004441">
    <property type="entry name" value="rRNA_MeTrfase_TrmH"/>
</dbReference>
<dbReference type="EMBL" id="CP042434">
    <property type="protein sequence ID" value="QEC72996.1"/>
    <property type="molecule type" value="Genomic_DNA"/>
</dbReference>
<dbReference type="InterPro" id="IPR001537">
    <property type="entry name" value="SpoU_MeTrfase"/>
</dbReference>
<dbReference type="Proteomes" id="UP000321291">
    <property type="component" value="Chromosome"/>
</dbReference>
<dbReference type="PANTHER" id="PTHR46429:SF1">
    <property type="entry name" value="23S RRNA (GUANOSINE-2'-O-)-METHYLTRANSFERASE RLMB"/>
    <property type="match status" value="1"/>
</dbReference>
<protein>
    <submittedName>
        <fullName evidence="4">23S rRNA (Guanosine(2251)-2'-O)-methyltransferase RlmB</fullName>
    </submittedName>
</protein>
<feature type="domain" description="RNA 2-O ribose methyltransferase substrate binding" evidence="3">
    <location>
        <begin position="17"/>
        <end position="91"/>
    </location>
</feature>
<dbReference type="InterPro" id="IPR029064">
    <property type="entry name" value="Ribosomal_eL30-like_sf"/>
</dbReference>
<keyword evidence="5" id="KW-1185">Reference proteome</keyword>
<dbReference type="SUPFAM" id="SSF55315">
    <property type="entry name" value="L30e-like"/>
    <property type="match status" value="1"/>
</dbReference>
<evidence type="ECO:0000256" key="2">
    <source>
        <dbReference type="ARBA" id="ARBA00022679"/>
    </source>
</evidence>
<gene>
    <name evidence="4" type="primary">rlmB</name>
    <name evidence="4" type="ORF">FSB73_16240</name>
</gene>
<accession>A0A5B8VQL9</accession>
<dbReference type="NCBIfam" id="TIGR00186">
    <property type="entry name" value="rRNA_methyl_3"/>
    <property type="match status" value="1"/>
</dbReference>
<dbReference type="InterPro" id="IPR013123">
    <property type="entry name" value="SpoU_subst-bd"/>
</dbReference>
<evidence type="ECO:0000259" key="3">
    <source>
        <dbReference type="SMART" id="SM00967"/>
    </source>
</evidence>
<organism evidence="4 5">
    <name type="scientific">Arachidicoccus ginsenosidivorans</name>
    <dbReference type="NCBI Taxonomy" id="496057"/>
    <lineage>
        <taxon>Bacteria</taxon>
        <taxon>Pseudomonadati</taxon>
        <taxon>Bacteroidota</taxon>
        <taxon>Chitinophagia</taxon>
        <taxon>Chitinophagales</taxon>
        <taxon>Chitinophagaceae</taxon>
        <taxon>Arachidicoccus</taxon>
    </lineage>
</organism>
<keyword evidence="1 4" id="KW-0489">Methyltransferase</keyword>
<sequence length="260" mass="28113">MAFQKKSTNNYQSKKNIIVGRNPVIEALKEGVNIDKILIFKNASGEAIQTIRNQAKKLSIPVQPVPQEKLYSLTNINHQGVIAFKSAVTYQDLQQVVDLIVGNGEVPQLLMLDGVTDVRNIGGIARSALCTGTQAIIIPDKGVGALGEDAVKSSAGALEQIHICRVSSLLNAVELLQLNGISIFTSEMNGEKKLYELDLTLPCCFVMGSEDNGVQSYISKAANDRYQIPMVGNFDSLNVSVAAGITLYEAMKQRMQQTAG</sequence>
<dbReference type="PANTHER" id="PTHR46429">
    <property type="entry name" value="23S RRNA (GUANOSINE-2'-O-)-METHYLTRANSFERASE RLMB"/>
    <property type="match status" value="1"/>
</dbReference>
<dbReference type="AlphaFoldDB" id="A0A5B8VQL9"/>
<dbReference type="GO" id="GO:0005829">
    <property type="term" value="C:cytosol"/>
    <property type="evidence" value="ECO:0007669"/>
    <property type="project" value="TreeGrafter"/>
</dbReference>
<dbReference type="RefSeq" id="WP_146784512.1">
    <property type="nucleotide sequence ID" value="NZ_CP042434.1"/>
</dbReference>
<evidence type="ECO:0000256" key="1">
    <source>
        <dbReference type="ARBA" id="ARBA00022603"/>
    </source>
</evidence>
<dbReference type="InterPro" id="IPR029028">
    <property type="entry name" value="Alpha/beta_knot_MTases"/>
</dbReference>
<dbReference type="Gene3D" id="3.30.1330.30">
    <property type="match status" value="1"/>
</dbReference>
<dbReference type="GO" id="GO:0032259">
    <property type="term" value="P:methylation"/>
    <property type="evidence" value="ECO:0007669"/>
    <property type="project" value="UniProtKB-KW"/>
</dbReference>
<dbReference type="GO" id="GO:0006396">
    <property type="term" value="P:RNA processing"/>
    <property type="evidence" value="ECO:0007669"/>
    <property type="project" value="InterPro"/>
</dbReference>
<dbReference type="GO" id="GO:0003723">
    <property type="term" value="F:RNA binding"/>
    <property type="evidence" value="ECO:0007669"/>
    <property type="project" value="InterPro"/>
</dbReference>
<dbReference type="OrthoDB" id="9794400at2"/>
<dbReference type="SMART" id="SM00967">
    <property type="entry name" value="SpoU_sub_bind"/>
    <property type="match status" value="1"/>
</dbReference>
<dbReference type="SUPFAM" id="SSF75217">
    <property type="entry name" value="alpha/beta knot"/>
    <property type="match status" value="1"/>
</dbReference>
<reference evidence="4 5" key="1">
    <citation type="journal article" date="2017" name="Int. J. Syst. Evol. Microbiol.">
        <title>Arachidicoccus ginsenosidivorans sp. nov., with ginsenoside-converting activity isolated from ginseng cultivating soil.</title>
        <authorList>
            <person name="Siddiqi M.Z."/>
            <person name="Aslam Z."/>
            <person name="Im W.T."/>
        </authorList>
    </citation>
    <scope>NUCLEOTIDE SEQUENCE [LARGE SCALE GENOMIC DNA]</scope>
    <source>
        <strain evidence="4 5">Gsoil 809</strain>
    </source>
</reference>
<proteinExistence type="predicted"/>
<keyword evidence="2 4" id="KW-0808">Transferase</keyword>
<dbReference type="CDD" id="cd18103">
    <property type="entry name" value="SpoU-like_RlmB"/>
    <property type="match status" value="1"/>
</dbReference>
<dbReference type="Pfam" id="PF00588">
    <property type="entry name" value="SpoU_methylase"/>
    <property type="match status" value="1"/>
</dbReference>
<evidence type="ECO:0000313" key="4">
    <source>
        <dbReference type="EMBL" id="QEC72996.1"/>
    </source>
</evidence>